<comment type="caution">
    <text evidence="1">The sequence shown here is derived from an EMBL/GenBank/DDBJ whole genome shotgun (WGS) entry which is preliminary data.</text>
</comment>
<accession>D4XAV3</accession>
<dbReference type="SUPFAM" id="SSF53383">
    <property type="entry name" value="PLP-dependent transferases"/>
    <property type="match status" value="1"/>
</dbReference>
<protein>
    <recommendedName>
        <fullName evidence="3">Glutamate decarboxylase</fullName>
    </recommendedName>
</protein>
<proteinExistence type="predicted"/>
<dbReference type="EMBL" id="ADMS01000057">
    <property type="protein sequence ID" value="EFF76032.1"/>
    <property type="molecule type" value="Genomic_DNA"/>
</dbReference>
<dbReference type="InterPro" id="IPR015424">
    <property type="entry name" value="PyrdxlP-dep_Trfase"/>
</dbReference>
<dbReference type="PATRIC" id="fig|742159.3.peg.3541"/>
<evidence type="ECO:0000313" key="2">
    <source>
        <dbReference type="Proteomes" id="UP000004510"/>
    </source>
</evidence>
<reference evidence="2" key="1">
    <citation type="submission" date="2010-03" db="EMBL/GenBank/DDBJ databases">
        <title>Complete sequence of Mobiluncus curtisii ATCC 43063.</title>
        <authorList>
            <person name="Muzny D."/>
            <person name="Qin X."/>
            <person name="Deng J."/>
            <person name="Jiang H."/>
            <person name="Liu Y."/>
            <person name="Qu J."/>
            <person name="Song X.-Z."/>
            <person name="Zhang L."/>
            <person name="Thornton R."/>
            <person name="Coyle M."/>
            <person name="Francisco L."/>
            <person name="Jackson L."/>
            <person name="Javaid M."/>
            <person name="Korchina V."/>
            <person name="Kovar C."/>
            <person name="Mata R."/>
            <person name="Mathew T."/>
            <person name="Ngo R."/>
            <person name="Nguyen L."/>
            <person name="Nguyen N."/>
            <person name="Okwuonu G."/>
            <person name="Ongeri F."/>
            <person name="Pham C."/>
            <person name="Simmons D."/>
            <person name="Wilczek-Boney K."/>
            <person name="Hale W."/>
            <person name="Jakkamsetti A."/>
            <person name="Pham P."/>
            <person name="Ruth R."/>
            <person name="San Lucas F."/>
            <person name="Warren J."/>
            <person name="Zhang J."/>
            <person name="Zhao Z."/>
            <person name="Zhou C."/>
            <person name="Zhu D."/>
            <person name="Lee S."/>
            <person name="Bess C."/>
            <person name="Blankenburg K."/>
            <person name="Forbes L."/>
            <person name="Fu Q."/>
            <person name="Gubbala S."/>
            <person name="Hirani K."/>
            <person name="Jayaseelan J.C."/>
            <person name="Lara F."/>
            <person name="Munidasa M."/>
            <person name="Palculict T."/>
            <person name="Patil S."/>
            <person name="Pu L.-L."/>
            <person name="Saada N."/>
            <person name="Tang L."/>
            <person name="Weissenberger G."/>
            <person name="Zhu Y."/>
            <person name="Hemphill L."/>
            <person name="Shang Y."/>
            <person name="Youmans B."/>
            <person name="Ayvaz T."/>
            <person name="Ross M."/>
            <person name="Santibanez J."/>
            <person name="Aqrawi P."/>
            <person name="Gross S."/>
            <person name="Joshi V."/>
            <person name="Fowler G."/>
            <person name="Nazareth L."/>
            <person name="Reid J."/>
            <person name="Worley K."/>
            <person name="Petrosino J."/>
            <person name="Highlander S."/>
            <person name="Gibbs R."/>
            <person name="Gibbs R."/>
        </authorList>
    </citation>
    <scope>NUCLEOTIDE SEQUENCE [LARGE SCALE GENOMIC DNA]</scope>
    <source>
        <strain evidence="2">ATCC 43553</strain>
    </source>
</reference>
<dbReference type="AlphaFoldDB" id="D4XAV3"/>
<dbReference type="HOGENOM" id="CLU_150548_1_0_4"/>
<evidence type="ECO:0000313" key="1">
    <source>
        <dbReference type="EMBL" id="EFF76032.1"/>
    </source>
</evidence>
<dbReference type="eggNOG" id="COG0076">
    <property type="taxonomic scope" value="Bacteria"/>
</dbReference>
<gene>
    <name evidence="1" type="ORF">HMPREF0004_2600</name>
</gene>
<dbReference type="RefSeq" id="WP_006218660.1">
    <property type="nucleotide sequence ID" value="NZ_GG770409.1"/>
</dbReference>
<organism evidence="1 2">
    <name type="scientific">Achromobacter piechaudii ATCC 43553</name>
    <dbReference type="NCBI Taxonomy" id="742159"/>
    <lineage>
        <taxon>Bacteria</taxon>
        <taxon>Pseudomonadati</taxon>
        <taxon>Pseudomonadota</taxon>
        <taxon>Betaproteobacteria</taxon>
        <taxon>Burkholderiales</taxon>
        <taxon>Alcaligenaceae</taxon>
        <taxon>Achromobacter</taxon>
    </lineage>
</organism>
<name>D4XAV3_9BURK</name>
<dbReference type="Proteomes" id="UP000004510">
    <property type="component" value="Unassembled WGS sequence"/>
</dbReference>
<dbReference type="Gene3D" id="3.90.1150.160">
    <property type="match status" value="1"/>
</dbReference>
<sequence>MADRLRSRGWQVPAYSMPADRQDLVVQRILVRHGVSRDLACLLLEDFRRSMDYFAKHPVAVQGEQDESGGFHH</sequence>
<evidence type="ECO:0008006" key="3">
    <source>
        <dbReference type="Google" id="ProtNLM"/>
    </source>
</evidence>